<dbReference type="Pfam" id="PF07714">
    <property type="entry name" value="PK_Tyr_Ser-Thr"/>
    <property type="match status" value="1"/>
</dbReference>
<dbReference type="InterPro" id="IPR011009">
    <property type="entry name" value="Kinase-like_dom_sf"/>
</dbReference>
<dbReference type="InterPro" id="IPR001245">
    <property type="entry name" value="Ser-Thr/Tyr_kinase_cat_dom"/>
</dbReference>
<dbReference type="Proteomes" id="UP001498476">
    <property type="component" value="Unassembled WGS sequence"/>
</dbReference>
<evidence type="ECO:0000313" key="2">
    <source>
        <dbReference type="EMBL" id="KAK7413896.1"/>
    </source>
</evidence>
<gene>
    <name evidence="2" type="ORF">QQX98_007237</name>
</gene>
<protein>
    <recommendedName>
        <fullName evidence="1">Protein kinase domain-containing protein</fullName>
    </recommendedName>
</protein>
<name>A0ABR1GZT9_9HYPO</name>
<evidence type="ECO:0000313" key="3">
    <source>
        <dbReference type="Proteomes" id="UP001498476"/>
    </source>
</evidence>
<sequence length="320" mass="35492">MVPRLIEEGKIQILGQTANSVDSNTGFAKDSPSVLKGGTVWYEGRQALGPGKDIAESDERLRKEASIYQIIGQHDCILRYHGLETSVLDSPSSASEAWAVRLERSPYGSLRDCIMDGSANPPPQLTRLSLACQFSKGVAYLHQSGIIWGDLSTRNAFLFDEWRVKLGGFAGSDTLDIYPSDWYGCEVSYCLPGSDRPQRHTIGTVNRELFALGSAIYEILEWKVPYGSRTEISADDVIKELFKGAWPKLSDDNTAKAITQKLWIYSYGSSGEVADDFQNLLLSYEQLPSLKNRSQHSWSRYPATCAVSRSQFSEVNVVLG</sequence>
<comment type="caution">
    <text evidence="2">The sequence shown here is derived from an EMBL/GenBank/DDBJ whole genome shotgun (WGS) entry which is preliminary data.</text>
</comment>
<dbReference type="SMART" id="SM00220">
    <property type="entry name" value="S_TKc"/>
    <property type="match status" value="1"/>
</dbReference>
<dbReference type="PROSITE" id="PS50011">
    <property type="entry name" value="PROTEIN_KINASE_DOM"/>
    <property type="match status" value="1"/>
</dbReference>
<reference evidence="2 3" key="1">
    <citation type="journal article" date="2025" name="Microbiol. Resour. Announc.">
        <title>Draft genome sequences for Neonectria magnoliae and Neonectria punicea, canker pathogens of Liriodendron tulipifera and Acer saccharum in West Virginia.</title>
        <authorList>
            <person name="Petronek H.M."/>
            <person name="Kasson M.T."/>
            <person name="Metheny A.M."/>
            <person name="Stauder C.M."/>
            <person name="Lovett B."/>
            <person name="Lynch S.C."/>
            <person name="Garnas J.R."/>
            <person name="Kasson L.R."/>
            <person name="Stajich J.E."/>
        </authorList>
    </citation>
    <scope>NUCLEOTIDE SEQUENCE [LARGE SCALE GENOMIC DNA]</scope>
    <source>
        <strain evidence="2 3">NRRL 64653</strain>
    </source>
</reference>
<evidence type="ECO:0000259" key="1">
    <source>
        <dbReference type="PROSITE" id="PS50011"/>
    </source>
</evidence>
<organism evidence="2 3">
    <name type="scientific">Neonectria punicea</name>
    <dbReference type="NCBI Taxonomy" id="979145"/>
    <lineage>
        <taxon>Eukaryota</taxon>
        <taxon>Fungi</taxon>
        <taxon>Dikarya</taxon>
        <taxon>Ascomycota</taxon>
        <taxon>Pezizomycotina</taxon>
        <taxon>Sordariomycetes</taxon>
        <taxon>Hypocreomycetidae</taxon>
        <taxon>Hypocreales</taxon>
        <taxon>Nectriaceae</taxon>
        <taxon>Neonectria</taxon>
    </lineage>
</organism>
<keyword evidence="3" id="KW-1185">Reference proteome</keyword>
<dbReference type="EMBL" id="JAZAVJ010000116">
    <property type="protein sequence ID" value="KAK7413896.1"/>
    <property type="molecule type" value="Genomic_DNA"/>
</dbReference>
<dbReference type="InterPro" id="IPR000719">
    <property type="entry name" value="Prot_kinase_dom"/>
</dbReference>
<accession>A0ABR1GZT9</accession>
<dbReference type="SUPFAM" id="SSF56112">
    <property type="entry name" value="Protein kinase-like (PK-like)"/>
    <property type="match status" value="1"/>
</dbReference>
<proteinExistence type="predicted"/>
<dbReference type="Gene3D" id="1.10.510.10">
    <property type="entry name" value="Transferase(Phosphotransferase) domain 1"/>
    <property type="match status" value="1"/>
</dbReference>
<feature type="domain" description="Protein kinase" evidence="1">
    <location>
        <begin position="1"/>
        <end position="299"/>
    </location>
</feature>